<protein>
    <submittedName>
        <fullName evidence="2">Membrane protein</fullName>
    </submittedName>
</protein>
<evidence type="ECO:0000256" key="1">
    <source>
        <dbReference type="SAM" id="Phobius"/>
    </source>
</evidence>
<feature type="transmembrane region" description="Helical" evidence="1">
    <location>
        <begin position="48"/>
        <end position="69"/>
    </location>
</feature>
<reference evidence="2" key="1">
    <citation type="journal article" date="2013" name="Syst. Appl. Microbiol.">
        <title>New insights into the archaeal diversity of a hypersaline microbial mat obtained by a metagenomic approach.</title>
        <authorList>
            <person name="Lopez-Lopez A."/>
            <person name="Richter M."/>
            <person name="Pena A."/>
            <person name="Tamames J."/>
            <person name="Rossello-Mora R."/>
        </authorList>
    </citation>
    <scope>NUCLEOTIDE SEQUENCE</scope>
</reference>
<name>M1QAP7_9ZZZZ</name>
<proteinExistence type="predicted"/>
<keyword evidence="1" id="KW-0472">Membrane</keyword>
<organism evidence="2">
    <name type="scientific">uncultured organism</name>
    <dbReference type="NCBI Taxonomy" id="155900"/>
    <lineage>
        <taxon>unclassified sequences</taxon>
        <taxon>environmental samples</taxon>
    </lineage>
</organism>
<feature type="transmembrane region" description="Helical" evidence="1">
    <location>
        <begin position="81"/>
        <end position="99"/>
    </location>
</feature>
<dbReference type="AlphaFoldDB" id="M1QAP7"/>
<dbReference type="EMBL" id="JX684080">
    <property type="protein sequence ID" value="AGF93033.1"/>
    <property type="molecule type" value="Genomic_DNA"/>
</dbReference>
<feature type="transmembrane region" description="Helical" evidence="1">
    <location>
        <begin position="111"/>
        <end position="131"/>
    </location>
</feature>
<evidence type="ECO:0000313" key="2">
    <source>
        <dbReference type="EMBL" id="AGF93033.1"/>
    </source>
</evidence>
<keyword evidence="1" id="KW-1133">Transmembrane helix</keyword>
<keyword evidence="1" id="KW-0812">Transmembrane</keyword>
<gene>
    <name evidence="2" type="ORF">FLSS-8_0003</name>
</gene>
<feature type="transmembrane region" description="Helical" evidence="1">
    <location>
        <begin position="12"/>
        <end position="36"/>
    </location>
</feature>
<accession>M1QAP7</accession>
<sequence>MNSEENRHPIKAMIMGIVYLVLLVIVPIVSISMITGSYPDYEYIFEDVTSNIIIFGTIVAVLGAITAYFDKGEIYRMVSGITKTGFLGIYIFSVISGLDLSIDIEQVTAEIALPGILALMLILVVIKAGYFPLEYYLYGIKDEGMRGEKGLF</sequence>